<dbReference type="RefSeq" id="XP_028517065.1">
    <property type="nucleotide sequence ID" value="XM_028661264.1"/>
</dbReference>
<evidence type="ECO:0000313" key="3">
    <source>
        <dbReference type="Proteomes" id="UP000887567"/>
    </source>
</evidence>
<sequence length="258" mass="29331">MAWKTLNVVDEKTKEEQNKETFSGGNLYGSVKLVFRDVLISEGIWDTVRVDHGTEACLMLYVQDMLKDLRQNQACMPYIQTASRKNLPAERKWPEVNQRVVYPIKEVLVRMENGLLINRLDVLEQFCISFITLNVVKVGLQRVMDAWNLHSIEGRNNRIPNIVANNTNRLNPVDDSLVPTADEAVSLYSAAGGRITTDCQFGIDPLAEDETLVRRREQHFSRNNSSFSEIYNNVVSGNGSFLEQAILDFISLTRHIAN</sequence>
<feature type="domain" description="Integrase core" evidence="1">
    <location>
        <begin position="31"/>
        <end position="162"/>
    </location>
</feature>
<dbReference type="EnsemblMetazoa" id="XM_028661264.1">
    <property type="protein sequence ID" value="XP_028517065.1"/>
    <property type="gene ID" value="LOC110246379"/>
</dbReference>
<organism evidence="2 3">
    <name type="scientific">Exaiptasia diaphana</name>
    <name type="common">Tropical sea anemone</name>
    <name type="synonym">Aiptasia pulchella</name>
    <dbReference type="NCBI Taxonomy" id="2652724"/>
    <lineage>
        <taxon>Eukaryota</taxon>
        <taxon>Metazoa</taxon>
        <taxon>Cnidaria</taxon>
        <taxon>Anthozoa</taxon>
        <taxon>Hexacorallia</taxon>
        <taxon>Actiniaria</taxon>
        <taxon>Aiptasiidae</taxon>
        <taxon>Exaiptasia</taxon>
    </lineage>
</organism>
<keyword evidence="3" id="KW-1185">Reference proteome</keyword>
<name>A0A913YNL0_EXADI</name>
<dbReference type="GeneID" id="110246379"/>
<protein>
    <recommendedName>
        <fullName evidence="1">Integrase core domain-containing protein</fullName>
    </recommendedName>
</protein>
<accession>A0A913YNL0</accession>
<reference evidence="2" key="1">
    <citation type="submission" date="2022-11" db="UniProtKB">
        <authorList>
            <consortium name="EnsemblMetazoa"/>
        </authorList>
    </citation>
    <scope>IDENTIFICATION</scope>
</reference>
<dbReference type="OrthoDB" id="5952813at2759"/>
<dbReference type="AlphaFoldDB" id="A0A913YNL0"/>
<dbReference type="KEGG" id="epa:110246379"/>
<dbReference type="Pfam" id="PF24764">
    <property type="entry name" value="rva_4"/>
    <property type="match status" value="1"/>
</dbReference>
<dbReference type="InterPro" id="IPR058913">
    <property type="entry name" value="Integrase_dom_put"/>
</dbReference>
<proteinExistence type="predicted"/>
<dbReference type="OMA" id="GCIRITF"/>
<evidence type="ECO:0000313" key="2">
    <source>
        <dbReference type="EnsemblMetazoa" id="XP_028517065.1"/>
    </source>
</evidence>
<dbReference type="Proteomes" id="UP000887567">
    <property type="component" value="Unplaced"/>
</dbReference>
<evidence type="ECO:0000259" key="1">
    <source>
        <dbReference type="Pfam" id="PF24764"/>
    </source>
</evidence>